<evidence type="ECO:0000256" key="10">
    <source>
        <dbReference type="SAM" id="Phobius"/>
    </source>
</evidence>
<evidence type="ECO:0000256" key="8">
    <source>
        <dbReference type="ARBA" id="ARBA00023186"/>
    </source>
</evidence>
<sequence>MNQIIDIFNLIFFAPVINLLVLIFQGLSALNIPGALGFSIISLTILIRVLVWPFMSQQIKATKKMADLKPHLDALKKKHKGDKQALASAQMALYKEHGVNPAGGCLPALIQIPVFIALYQAIINILPGAGGHLDKINSLLYFPQLKLPSALDPNFFGLNLGIKPSDFGKYGILLLLVPIVTALLTFVQSKMTLPKPIKHYPSDSPKEGKEKEGLEESMGQVQSQMVYLMPVMIGYFAFSFPIGLAIYWNTYTILGIIQQYKVSGWGGMEWLISKIKYQR</sequence>
<reference evidence="12 13" key="1">
    <citation type="journal article" date="2015" name="Nature">
        <title>rRNA introns, odd ribosomes, and small enigmatic genomes across a large radiation of phyla.</title>
        <authorList>
            <person name="Brown C.T."/>
            <person name="Hug L.A."/>
            <person name="Thomas B.C."/>
            <person name="Sharon I."/>
            <person name="Castelle C.J."/>
            <person name="Singh A."/>
            <person name="Wilkins M.J."/>
            <person name="Williams K.H."/>
            <person name="Banfield J.F."/>
        </authorList>
    </citation>
    <scope>NUCLEOTIDE SEQUENCE [LARGE SCALE GENOMIC DNA]</scope>
</reference>
<gene>
    <name evidence="12" type="ORF">UT77_C0009G0021</name>
</gene>
<evidence type="ECO:0000256" key="7">
    <source>
        <dbReference type="ARBA" id="ARBA00023136"/>
    </source>
</evidence>
<keyword evidence="2" id="KW-0813">Transport</keyword>
<comment type="caution">
    <text evidence="12">The sequence shown here is derived from an EMBL/GenBank/DDBJ whole genome shotgun (WGS) entry which is preliminary data.</text>
</comment>
<keyword evidence="5" id="KW-0653">Protein transport</keyword>
<comment type="subcellular location">
    <subcellularLocation>
        <location evidence="1">Cell membrane</location>
        <topology evidence="1">Multi-pass membrane protein</topology>
    </subcellularLocation>
    <subcellularLocation>
        <location evidence="9">Membrane</location>
        <topology evidence="9">Multi-pass membrane protein</topology>
    </subcellularLocation>
</comment>
<evidence type="ECO:0000256" key="5">
    <source>
        <dbReference type="ARBA" id="ARBA00022927"/>
    </source>
</evidence>
<evidence type="ECO:0000256" key="6">
    <source>
        <dbReference type="ARBA" id="ARBA00022989"/>
    </source>
</evidence>
<evidence type="ECO:0000256" key="1">
    <source>
        <dbReference type="ARBA" id="ARBA00004651"/>
    </source>
</evidence>
<dbReference type="PATRIC" id="fig|1618431.3.peg.1004"/>
<evidence type="ECO:0000256" key="2">
    <source>
        <dbReference type="ARBA" id="ARBA00022448"/>
    </source>
</evidence>
<evidence type="ECO:0000313" key="13">
    <source>
        <dbReference type="Proteomes" id="UP000034881"/>
    </source>
</evidence>
<accession>A0A0G0QN29</accession>
<dbReference type="InterPro" id="IPR028055">
    <property type="entry name" value="YidC/Oxa/ALB_C"/>
</dbReference>
<comment type="similarity">
    <text evidence="9">Belongs to the OXA1/ALB3/YidC family.</text>
</comment>
<keyword evidence="4 9" id="KW-0812">Transmembrane</keyword>
<dbReference type="InterPro" id="IPR001708">
    <property type="entry name" value="YidC/ALB3/OXA1/COX18"/>
</dbReference>
<organism evidence="12 13">
    <name type="scientific">Candidatus Daviesbacteria bacterium GW2011_GWC2_40_12</name>
    <dbReference type="NCBI Taxonomy" id="1618431"/>
    <lineage>
        <taxon>Bacteria</taxon>
        <taxon>Candidatus Daviesiibacteriota</taxon>
    </lineage>
</organism>
<dbReference type="GO" id="GO:0005886">
    <property type="term" value="C:plasma membrane"/>
    <property type="evidence" value="ECO:0007669"/>
    <property type="project" value="UniProtKB-SubCell"/>
</dbReference>
<feature type="domain" description="Membrane insertase YidC/Oxa/ALB C-terminal" evidence="11">
    <location>
        <begin position="37"/>
        <end position="262"/>
    </location>
</feature>
<dbReference type="GO" id="GO:0032977">
    <property type="term" value="F:membrane insertase activity"/>
    <property type="evidence" value="ECO:0007669"/>
    <property type="project" value="InterPro"/>
</dbReference>
<keyword evidence="7 10" id="KW-0472">Membrane</keyword>
<evidence type="ECO:0000259" key="11">
    <source>
        <dbReference type="Pfam" id="PF02096"/>
    </source>
</evidence>
<feature type="transmembrane region" description="Helical" evidence="10">
    <location>
        <begin position="227"/>
        <end position="248"/>
    </location>
</feature>
<dbReference type="GO" id="GO:0051205">
    <property type="term" value="P:protein insertion into membrane"/>
    <property type="evidence" value="ECO:0007669"/>
    <property type="project" value="TreeGrafter"/>
</dbReference>
<feature type="transmembrane region" description="Helical" evidence="10">
    <location>
        <begin position="7"/>
        <end position="28"/>
    </location>
</feature>
<feature type="transmembrane region" description="Helical" evidence="10">
    <location>
        <begin position="170"/>
        <end position="187"/>
    </location>
</feature>
<dbReference type="EMBL" id="LBYB01000009">
    <property type="protein sequence ID" value="KKR41563.1"/>
    <property type="molecule type" value="Genomic_DNA"/>
</dbReference>
<dbReference type="InterPro" id="IPR047196">
    <property type="entry name" value="YidC_ALB_C"/>
</dbReference>
<proteinExistence type="inferred from homology"/>
<feature type="transmembrane region" description="Helical" evidence="10">
    <location>
        <begin position="34"/>
        <end position="55"/>
    </location>
</feature>
<dbReference type="PANTHER" id="PTHR12428">
    <property type="entry name" value="OXA1"/>
    <property type="match status" value="1"/>
</dbReference>
<keyword evidence="8" id="KW-0143">Chaperone</keyword>
<dbReference type="NCBIfam" id="TIGR03592">
    <property type="entry name" value="yidC_oxa1_cterm"/>
    <property type="match status" value="1"/>
</dbReference>
<evidence type="ECO:0000256" key="3">
    <source>
        <dbReference type="ARBA" id="ARBA00022475"/>
    </source>
</evidence>
<evidence type="ECO:0000256" key="9">
    <source>
        <dbReference type="RuleBase" id="RU003945"/>
    </source>
</evidence>
<evidence type="ECO:0000256" key="4">
    <source>
        <dbReference type="ARBA" id="ARBA00022692"/>
    </source>
</evidence>
<dbReference type="GO" id="GO:0015031">
    <property type="term" value="P:protein transport"/>
    <property type="evidence" value="ECO:0007669"/>
    <property type="project" value="UniProtKB-KW"/>
</dbReference>
<name>A0A0G0QN29_9BACT</name>
<keyword evidence="3" id="KW-1003">Cell membrane</keyword>
<keyword evidence="6 10" id="KW-1133">Transmembrane helix</keyword>
<protein>
    <submittedName>
        <fullName evidence="12">Preprotein translocase YidC subunit</fullName>
    </submittedName>
</protein>
<dbReference type="PANTHER" id="PTHR12428:SF65">
    <property type="entry name" value="CYTOCHROME C OXIDASE ASSEMBLY PROTEIN COX18, MITOCHONDRIAL"/>
    <property type="match status" value="1"/>
</dbReference>
<evidence type="ECO:0000313" key="12">
    <source>
        <dbReference type="EMBL" id="KKR41563.1"/>
    </source>
</evidence>
<dbReference type="Proteomes" id="UP000034881">
    <property type="component" value="Unassembled WGS sequence"/>
</dbReference>
<dbReference type="AlphaFoldDB" id="A0A0G0QN29"/>
<dbReference type="CDD" id="cd20070">
    <property type="entry name" value="5TM_YidC_Alb3"/>
    <property type="match status" value="1"/>
</dbReference>
<dbReference type="Pfam" id="PF02096">
    <property type="entry name" value="60KD_IMP"/>
    <property type="match status" value="1"/>
</dbReference>